<feature type="domain" description="Mating-type protein A-alpha/beta 1 N-terminal" evidence="1">
    <location>
        <begin position="5"/>
        <end position="88"/>
    </location>
</feature>
<proteinExistence type="predicted"/>
<reference evidence="2" key="1">
    <citation type="journal article" date="2011" name="BMC Evol. Biol.">
        <title>Evidence for maintenance of sex determinants but not of sexual stages in red yeasts, a group of early diverged basidiomycetes.</title>
        <authorList>
            <person name="Coelho M.A."/>
            <person name="Goncalves P."/>
            <person name="Sampaio J.P."/>
        </authorList>
    </citation>
    <scope>NUCLEOTIDE SEQUENCE</scope>
    <source>
        <strain evidence="2">CBS 2826</strain>
    </source>
</reference>
<gene>
    <name evidence="2" type="primary">HD1</name>
</gene>
<dbReference type="EMBL" id="JN246632">
    <property type="protein sequence ID" value="AER30276.1"/>
    <property type="molecule type" value="Genomic_DNA"/>
</dbReference>
<dbReference type="Pfam" id="PF12731">
    <property type="entry name" value="Mating_N"/>
    <property type="match status" value="1"/>
</dbReference>
<feature type="non-terminal residue" evidence="2">
    <location>
        <position position="145"/>
    </location>
</feature>
<name>G8H2S0_RHOGR</name>
<organism evidence="2">
    <name type="scientific">Rhodotorula graminis</name>
    <name type="common">Yeast</name>
    <dbReference type="NCBI Taxonomy" id="29898"/>
    <lineage>
        <taxon>Eukaryota</taxon>
        <taxon>Fungi</taxon>
        <taxon>Dikarya</taxon>
        <taxon>Basidiomycota</taxon>
        <taxon>Pucciniomycotina</taxon>
        <taxon>Microbotryomycetes</taxon>
        <taxon>Sporidiobolales</taxon>
        <taxon>Sporidiobolaceae</taxon>
        <taxon>Rhodotorula</taxon>
    </lineage>
</organism>
<keyword evidence="2" id="KW-0371">Homeobox</keyword>
<accession>G8H2S0</accession>
<evidence type="ECO:0000313" key="2">
    <source>
        <dbReference type="EMBL" id="AER30276.1"/>
    </source>
</evidence>
<keyword evidence="2" id="KW-0238">DNA-binding</keyword>
<dbReference type="AlphaFoldDB" id="G8H2S0"/>
<protein>
    <submittedName>
        <fullName evidence="2">Homeodomain transcription factor HD1</fullName>
    </submittedName>
</protein>
<evidence type="ECO:0000259" key="1">
    <source>
        <dbReference type="Pfam" id="PF12731"/>
    </source>
</evidence>
<sequence length="145" mass="15856">MHAFDTTFAADLRRCEQAFLRAVAGGEEQSLLAEHCGALFQRGTLALNNGHLSQQTVAKLVKFATCVQAVSSHLNRLETAFAQVEDDFLSRSRQALSASANRDASPSTAIDPPADDQAHCAPYREWFVAHFSNPYPSPADKDHLL</sequence>
<dbReference type="GO" id="GO:0003677">
    <property type="term" value="F:DNA binding"/>
    <property type="evidence" value="ECO:0007669"/>
    <property type="project" value="UniProtKB-KW"/>
</dbReference>
<dbReference type="InterPro" id="IPR024333">
    <property type="entry name" value="Mating-type_A-alpha/beta_1_N"/>
</dbReference>